<feature type="coiled-coil region" evidence="1">
    <location>
        <begin position="612"/>
        <end position="796"/>
    </location>
</feature>
<dbReference type="RefSeq" id="WP_191866383.1">
    <property type="nucleotide sequence ID" value="NZ_BMZC01000007.1"/>
</dbReference>
<protein>
    <submittedName>
        <fullName evidence="3">ATP-binding protein</fullName>
    </submittedName>
</protein>
<comment type="caution">
    <text evidence="3">The sequence shown here is derived from an EMBL/GenBank/DDBJ whole genome shotgun (WGS) entry which is preliminary data.</text>
</comment>
<reference evidence="3" key="1">
    <citation type="journal article" date="2014" name="Int. J. Syst. Evol. Microbiol.">
        <title>Complete genome sequence of Corynebacterium casei LMG S-19264T (=DSM 44701T), isolated from a smear-ripened cheese.</title>
        <authorList>
            <consortium name="US DOE Joint Genome Institute (JGI-PGF)"/>
            <person name="Walter F."/>
            <person name="Albersmeier A."/>
            <person name="Kalinowski J."/>
            <person name="Ruckert C."/>
        </authorList>
    </citation>
    <scope>NUCLEOTIDE SEQUENCE</scope>
    <source>
        <strain evidence="3">KCTC 32337</strain>
    </source>
</reference>
<feature type="compositionally biased region" description="Low complexity" evidence="2">
    <location>
        <begin position="1234"/>
        <end position="1245"/>
    </location>
</feature>
<feature type="region of interest" description="Disordered" evidence="2">
    <location>
        <begin position="487"/>
        <end position="514"/>
    </location>
</feature>
<proteinExistence type="predicted"/>
<dbReference type="Pfam" id="PF12128">
    <property type="entry name" value="DUF3584"/>
    <property type="match status" value="1"/>
</dbReference>
<dbReference type="InterPro" id="IPR021979">
    <property type="entry name" value="DUF3584"/>
</dbReference>
<dbReference type="EMBL" id="BMZC01000007">
    <property type="protein sequence ID" value="GGZ68391.1"/>
    <property type="molecule type" value="Genomic_DNA"/>
</dbReference>
<keyword evidence="3" id="KW-0547">Nucleotide-binding</keyword>
<feature type="region of interest" description="Disordered" evidence="2">
    <location>
        <begin position="285"/>
        <end position="315"/>
    </location>
</feature>
<organism evidence="3 4">
    <name type="scientific">Paraglaciecola chathamensis</name>
    <dbReference type="NCBI Taxonomy" id="368405"/>
    <lineage>
        <taxon>Bacteria</taxon>
        <taxon>Pseudomonadati</taxon>
        <taxon>Pseudomonadota</taxon>
        <taxon>Gammaproteobacteria</taxon>
        <taxon>Alteromonadales</taxon>
        <taxon>Alteromonadaceae</taxon>
        <taxon>Paraglaciecola</taxon>
    </lineage>
</organism>
<evidence type="ECO:0000313" key="4">
    <source>
        <dbReference type="Proteomes" id="UP000622604"/>
    </source>
</evidence>
<feature type="region of interest" description="Disordered" evidence="2">
    <location>
        <begin position="1207"/>
        <end position="1245"/>
    </location>
</feature>
<dbReference type="AlphaFoldDB" id="A0A8H9IBT1"/>
<keyword evidence="1" id="KW-0175">Coiled coil</keyword>
<dbReference type="GO" id="GO:0005524">
    <property type="term" value="F:ATP binding"/>
    <property type="evidence" value="ECO:0007669"/>
    <property type="project" value="UniProtKB-KW"/>
</dbReference>
<gene>
    <name evidence="3" type="ORF">GCM10011274_28770</name>
</gene>
<feature type="coiled-coil region" evidence="1">
    <location>
        <begin position="829"/>
        <end position="860"/>
    </location>
</feature>
<sequence>MPGLHRIILINCHLPGFVELDVSGHSNICGTNASGKTTLQRLIPVFYGELPSKVVPKTRKKFDEFYLPHANSYLIYEYQREDGQECQVVLTRKGSDGVQYRFIDAPYKSEQILVEMENGEAQAMLPEQWIKQLRQLQIDFSHKIQATSEFRSIIQNDASVGGAGRENTKLRQLAARYSLVSSAHRIRHMEKLVSAVHAKEGKMDTLRTMLAAIFEEDGLVQPTTTVKNTKAREWITQMRQTMRLQSMQGDYDKIQSQTEQLNVIEQQLLMLKPLLEKDLNTLTTEKADGQEQKNSYKAQQRSEKELFEQAEGELNSRISETNEQLSAKSSRLDHLQQQYEKYQDSDIEQLQKDMDALPLTREEYEQTLEHYNLLIEQHKDLQSQLEQQKFKLSESLERLSRKNQDSVKVIRQQKENVRQTHHDKESALRNQFEQRKEHQSVAFEQQLMDIERSIVRQEHQAKHASATDEEMENGALADKRLELAQRAWQQSSSAKKQAEALYQQSQHKRDEADKALHSARLATRQGKDRLQQLHKQLSPEQDSLRQFLRDNKPGWEHSIGKLIVEPLLERKDLSPQLVQNGDEQHLLGVQIDTSVIDAPAYAQDETALRVALEQATKHVLAAEKEQKHAESELDQRHQEAQLQREMVAERNRAFEQAEQEVSYAQNAKQRYADELKTALEKRRKQAQDALNSLLEEKQKITQQKAQAIAVLKSDFDEQLLEFKSGWQDELAVLDEQIDALEKQVEQKRQQNREQIKQLEDAFNQELANKDIDPNTLKELKQKTESLKAHIQSVSSRREELNEYKAFMQSDWLTQRPVLLEQEGELKATAQQLTQQQSTLQRQYQNKRSELSQALTAVEKRLSACAALITEIEPMVRQLANITFSFKANDDTDINLGDQAERISRCTEALESRSRGENKLKEALTEFEANLGKDAGKDFLDTMLQAFSVLDEDANVRDRLPILQRLLSILASRQRQIVEQGETIGGDLNKFFTVFSDINRKISLQSKRLTDEVSDDLTLDGIARSEVKIISTVDELNFWTPLKRFAQQYDNWNKSDAFLPSESYLDTLADVVEVLPNDANYSIESLLRLELHLNEGGSDLVIKNDRQLLESSSHGMAYLILCKFLLAFTRLLRNQANIDIHWPIDEIGTLAYHNVEKLFAACDTNHIHILGAFPNPESDVLMLFKHRYLIDKQRQRLEKIEPKLSRIAERLQQNSRSDHHSAQSAKDSAKDSADDSANNDQSQVTA</sequence>
<evidence type="ECO:0000256" key="2">
    <source>
        <dbReference type="SAM" id="MobiDB-lite"/>
    </source>
</evidence>
<reference evidence="3" key="2">
    <citation type="submission" date="2020-09" db="EMBL/GenBank/DDBJ databases">
        <authorList>
            <person name="Sun Q."/>
            <person name="Kim S."/>
        </authorList>
    </citation>
    <scope>NUCLEOTIDE SEQUENCE</scope>
    <source>
        <strain evidence="3">KCTC 32337</strain>
    </source>
</reference>
<accession>A0A8H9IBT1</accession>
<evidence type="ECO:0000313" key="3">
    <source>
        <dbReference type="EMBL" id="GGZ68391.1"/>
    </source>
</evidence>
<name>A0A8H9IBT1_9ALTE</name>
<feature type="compositionally biased region" description="Basic and acidic residues" evidence="2">
    <location>
        <begin position="1215"/>
        <end position="1232"/>
    </location>
</feature>
<evidence type="ECO:0000256" key="1">
    <source>
        <dbReference type="SAM" id="Coils"/>
    </source>
</evidence>
<dbReference type="Proteomes" id="UP000622604">
    <property type="component" value="Unassembled WGS sequence"/>
</dbReference>
<keyword evidence="3" id="KW-0067">ATP-binding</keyword>